<organism evidence="3 4">
    <name type="scientific">Clydaea vesicula</name>
    <dbReference type="NCBI Taxonomy" id="447962"/>
    <lineage>
        <taxon>Eukaryota</taxon>
        <taxon>Fungi</taxon>
        <taxon>Fungi incertae sedis</taxon>
        <taxon>Chytridiomycota</taxon>
        <taxon>Chytridiomycota incertae sedis</taxon>
        <taxon>Chytridiomycetes</taxon>
        <taxon>Lobulomycetales</taxon>
        <taxon>Lobulomycetaceae</taxon>
        <taxon>Clydaea</taxon>
    </lineage>
</organism>
<dbReference type="PANTHER" id="PTHR11895:SF67">
    <property type="entry name" value="AMIDASE DOMAIN-CONTAINING PROTEIN"/>
    <property type="match status" value="1"/>
</dbReference>
<gene>
    <name evidence="3" type="ORF">HK099_006202</name>
</gene>
<dbReference type="InterPro" id="IPR000120">
    <property type="entry name" value="Amidase"/>
</dbReference>
<protein>
    <recommendedName>
        <fullName evidence="2">Amidase domain-containing protein</fullName>
    </recommendedName>
</protein>
<evidence type="ECO:0000259" key="2">
    <source>
        <dbReference type="Pfam" id="PF01425"/>
    </source>
</evidence>
<keyword evidence="4" id="KW-1185">Reference proteome</keyword>
<dbReference type="Pfam" id="PF01425">
    <property type="entry name" value="Amidase"/>
    <property type="match status" value="1"/>
</dbReference>
<evidence type="ECO:0000256" key="1">
    <source>
        <dbReference type="ARBA" id="ARBA00009199"/>
    </source>
</evidence>
<reference evidence="3" key="1">
    <citation type="submission" date="2020-05" db="EMBL/GenBank/DDBJ databases">
        <title>Phylogenomic resolution of chytrid fungi.</title>
        <authorList>
            <person name="Stajich J.E."/>
            <person name="Amses K."/>
            <person name="Simmons R."/>
            <person name="Seto K."/>
            <person name="Myers J."/>
            <person name="Bonds A."/>
            <person name="Quandt C.A."/>
            <person name="Barry K."/>
            <person name="Liu P."/>
            <person name="Grigoriev I."/>
            <person name="Longcore J.E."/>
            <person name="James T.Y."/>
        </authorList>
    </citation>
    <scope>NUCLEOTIDE SEQUENCE</scope>
    <source>
        <strain evidence="3">JEL0476</strain>
    </source>
</reference>
<dbReference type="PANTHER" id="PTHR11895">
    <property type="entry name" value="TRANSAMIDASE"/>
    <property type="match status" value="1"/>
</dbReference>
<comment type="similarity">
    <text evidence="1">Belongs to the amidase family.</text>
</comment>
<dbReference type="EMBL" id="JADGJW010000052">
    <property type="protein sequence ID" value="KAJ3225804.1"/>
    <property type="molecule type" value="Genomic_DNA"/>
</dbReference>
<dbReference type="AlphaFoldDB" id="A0AAD5Y2M2"/>
<dbReference type="InterPro" id="IPR020556">
    <property type="entry name" value="Amidase_CS"/>
</dbReference>
<sequence length="534" mass="58786">MSKNEYHLSSFSAPTVTGSLLKIFHFILKYFGWMGITYKLFTDSNLHLLRKHPIFLTPTLMPIKDQKDPENTKAPDTSILKNNEYREGYLKKVFTPTDVANTLIKNIEHSQSTEVQLGAIIKYDKNDILKQAHASTERYRNNKSLGPLDGVPVAVKDEADMLPYETSLGTSFVNIKPDKDAFSVGKLRSAGAILFAKANMHENPYSPNHVVGGSSGGSACLVSSKLCPIAVGADGGGSIRIPSSFCGVYGLKPTTSRVSTNGSFPLALTVGVVGPIADTASNLALAYSIMAGPNPEDPYSLFQNRVSIKSFNNINDLSDLKIGIYRPYFSHAAKDIVESCYDFLRKLEKCGAKIIDMEIPHLEKLRVAHSNAITSEMLSGFSAFDMNKFSLPTQCTLHVVKANLGARDYIDTLKYKTLGIKVFEDIFKEFDLIVSPSTGITAPEIHSNSKSVGISDLTNSGATMRFIFLSNLLGFPSVTVPIGFDKKGLPVGFQFQAKWYNEDLLLRMANFSENINRESLQQVTAKINFDNLRK</sequence>
<dbReference type="InterPro" id="IPR036928">
    <property type="entry name" value="AS_sf"/>
</dbReference>
<evidence type="ECO:0000313" key="3">
    <source>
        <dbReference type="EMBL" id="KAJ3225804.1"/>
    </source>
</evidence>
<feature type="domain" description="Amidase" evidence="2">
    <location>
        <begin position="110"/>
        <end position="506"/>
    </location>
</feature>
<accession>A0AAD5Y2M2</accession>
<name>A0AAD5Y2M2_9FUNG</name>
<proteinExistence type="inferred from homology"/>
<dbReference type="PROSITE" id="PS00571">
    <property type="entry name" value="AMIDASES"/>
    <property type="match status" value="1"/>
</dbReference>
<dbReference type="SUPFAM" id="SSF75304">
    <property type="entry name" value="Amidase signature (AS) enzymes"/>
    <property type="match status" value="1"/>
</dbReference>
<dbReference type="InterPro" id="IPR023631">
    <property type="entry name" value="Amidase_dom"/>
</dbReference>
<dbReference type="Gene3D" id="3.90.1300.10">
    <property type="entry name" value="Amidase signature (AS) domain"/>
    <property type="match status" value="1"/>
</dbReference>
<dbReference type="Proteomes" id="UP001211065">
    <property type="component" value="Unassembled WGS sequence"/>
</dbReference>
<evidence type="ECO:0000313" key="4">
    <source>
        <dbReference type="Proteomes" id="UP001211065"/>
    </source>
</evidence>
<comment type="caution">
    <text evidence="3">The sequence shown here is derived from an EMBL/GenBank/DDBJ whole genome shotgun (WGS) entry which is preliminary data.</text>
</comment>
<dbReference type="GO" id="GO:0003824">
    <property type="term" value="F:catalytic activity"/>
    <property type="evidence" value="ECO:0007669"/>
    <property type="project" value="InterPro"/>
</dbReference>